<feature type="compositionally biased region" description="Polar residues" evidence="1">
    <location>
        <begin position="242"/>
        <end position="259"/>
    </location>
</feature>
<proteinExistence type="predicted"/>
<accession>A0AAX4KJG3</accession>
<feature type="region of interest" description="Disordered" evidence="1">
    <location>
        <begin position="231"/>
        <end position="297"/>
    </location>
</feature>
<feature type="compositionally biased region" description="Basic and acidic residues" evidence="1">
    <location>
        <begin position="318"/>
        <end position="331"/>
    </location>
</feature>
<protein>
    <submittedName>
        <fullName evidence="2">Uncharacterized protein</fullName>
    </submittedName>
</protein>
<evidence type="ECO:0000313" key="3">
    <source>
        <dbReference type="Proteomes" id="UP001358614"/>
    </source>
</evidence>
<feature type="compositionally biased region" description="Basic and acidic residues" evidence="1">
    <location>
        <begin position="260"/>
        <end position="297"/>
    </location>
</feature>
<dbReference type="AlphaFoldDB" id="A0AAX4KJG3"/>
<organism evidence="2 3">
    <name type="scientific">Kwoniella europaea PYCC6329</name>
    <dbReference type="NCBI Taxonomy" id="1423913"/>
    <lineage>
        <taxon>Eukaryota</taxon>
        <taxon>Fungi</taxon>
        <taxon>Dikarya</taxon>
        <taxon>Basidiomycota</taxon>
        <taxon>Agaricomycotina</taxon>
        <taxon>Tremellomycetes</taxon>
        <taxon>Tremellales</taxon>
        <taxon>Cryptococcaceae</taxon>
        <taxon>Kwoniella</taxon>
    </lineage>
</organism>
<name>A0AAX4KJG3_9TREE</name>
<dbReference type="RefSeq" id="XP_066083839.1">
    <property type="nucleotide sequence ID" value="XM_066227742.1"/>
</dbReference>
<feature type="region of interest" description="Disordered" evidence="1">
    <location>
        <begin position="318"/>
        <end position="338"/>
    </location>
</feature>
<reference evidence="2 3" key="1">
    <citation type="submission" date="2024-01" db="EMBL/GenBank/DDBJ databases">
        <title>Comparative genomics of Cryptococcus and Kwoniella reveals pathogenesis evolution and contrasting modes of karyotype evolution via chromosome fusion or intercentromeric recombination.</title>
        <authorList>
            <person name="Coelho M.A."/>
            <person name="David-Palma M."/>
            <person name="Shea T."/>
            <person name="Bowers K."/>
            <person name="McGinley-Smith S."/>
            <person name="Mohammad A.W."/>
            <person name="Gnirke A."/>
            <person name="Yurkov A.M."/>
            <person name="Nowrousian M."/>
            <person name="Sun S."/>
            <person name="Cuomo C.A."/>
            <person name="Heitman J."/>
        </authorList>
    </citation>
    <scope>NUCLEOTIDE SEQUENCE [LARGE SCALE GENOMIC DNA]</scope>
    <source>
        <strain evidence="2 3">PYCC6329</strain>
    </source>
</reference>
<sequence>MSSTAYRVKSQTSAWIPPESPTTTTAAKANFSTVKKYFGREIIHDEDSIREDLGIPSISTYPKHKQFLSGFKIVFIVSDNLEGAFYFVDGCKIKEDTKRKKNEFISVDAVDEKELFEEIVLWNLHLGIFEISLLGMIGVFVCAPVTELGGTFQVISQYVKFDENPSNLIFVTAPHANPTIPNGYLNRRSTLYSSPYRFIEYCKKEILKLEDPSDNSNNSIDIQCISEKVGTRESDVKDGKSQKSTSSESEFDENASSGVQEDKLASKVVEDIGRWEIKTKSNDLDGDEHDTKIDGPARACDEADQVVHAVNDRKRIVCAEKEKDTDKEHSPKKGKTRQ</sequence>
<gene>
    <name evidence="2" type="ORF">V865_003956</name>
</gene>
<dbReference type="GeneID" id="91102758"/>
<dbReference type="Proteomes" id="UP001358614">
    <property type="component" value="Chromosome 1"/>
</dbReference>
<dbReference type="KEGG" id="ker:91102758"/>
<dbReference type="EMBL" id="CP144089">
    <property type="protein sequence ID" value="WWD05872.1"/>
    <property type="molecule type" value="Genomic_DNA"/>
</dbReference>
<feature type="compositionally biased region" description="Basic and acidic residues" evidence="1">
    <location>
        <begin position="231"/>
        <end position="241"/>
    </location>
</feature>
<evidence type="ECO:0000256" key="1">
    <source>
        <dbReference type="SAM" id="MobiDB-lite"/>
    </source>
</evidence>
<evidence type="ECO:0000313" key="2">
    <source>
        <dbReference type="EMBL" id="WWD05872.1"/>
    </source>
</evidence>
<keyword evidence="3" id="KW-1185">Reference proteome</keyword>